<evidence type="ECO:0000313" key="2">
    <source>
        <dbReference type="Proteomes" id="UP000308600"/>
    </source>
</evidence>
<evidence type="ECO:0000313" key="1">
    <source>
        <dbReference type="EMBL" id="TFK69684.1"/>
    </source>
</evidence>
<sequence length="280" mass="31086">MPSLGKFSAWIEVGGKHLPEFSSTVADDMLTVSCWVPSEAGEEFTVCWKDLNPFYALEGWITVDGFPCGGICGSHWVPGDEKIYRRDYLQTSSTTGRAFKFSTIELTDDDSYLRQRSGLENLGEIKVELFEVEVLGSTIAVGVSGDALSANAKVHERSKKGMGHRVGLGKTVTNVSPTSIHRRRVRPVATFTFRYRPLAILQANDVAPINQSNKRKASTPPEDSSDDEDEETSAQIEALKTQLRELEERKKRKRVKVEVAEPTSALRRPKNLGVIDLTDL</sequence>
<name>A0ACD3AVG3_9AGAR</name>
<dbReference type="EMBL" id="ML208326">
    <property type="protein sequence ID" value="TFK69684.1"/>
    <property type="molecule type" value="Genomic_DNA"/>
</dbReference>
<dbReference type="Proteomes" id="UP000308600">
    <property type="component" value="Unassembled WGS sequence"/>
</dbReference>
<proteinExistence type="predicted"/>
<accession>A0ACD3AVG3</accession>
<gene>
    <name evidence="1" type="ORF">BDN72DRAFT_840046</name>
</gene>
<organism evidence="1 2">
    <name type="scientific">Pluteus cervinus</name>
    <dbReference type="NCBI Taxonomy" id="181527"/>
    <lineage>
        <taxon>Eukaryota</taxon>
        <taxon>Fungi</taxon>
        <taxon>Dikarya</taxon>
        <taxon>Basidiomycota</taxon>
        <taxon>Agaricomycotina</taxon>
        <taxon>Agaricomycetes</taxon>
        <taxon>Agaricomycetidae</taxon>
        <taxon>Agaricales</taxon>
        <taxon>Pluteineae</taxon>
        <taxon>Pluteaceae</taxon>
        <taxon>Pluteus</taxon>
    </lineage>
</organism>
<protein>
    <submittedName>
        <fullName evidence="1">Uncharacterized protein</fullName>
    </submittedName>
</protein>
<reference evidence="1 2" key="1">
    <citation type="journal article" date="2019" name="Nat. Ecol. Evol.">
        <title>Megaphylogeny resolves global patterns of mushroom evolution.</title>
        <authorList>
            <person name="Varga T."/>
            <person name="Krizsan K."/>
            <person name="Foldi C."/>
            <person name="Dima B."/>
            <person name="Sanchez-Garcia M."/>
            <person name="Sanchez-Ramirez S."/>
            <person name="Szollosi G.J."/>
            <person name="Szarkandi J.G."/>
            <person name="Papp V."/>
            <person name="Albert L."/>
            <person name="Andreopoulos W."/>
            <person name="Angelini C."/>
            <person name="Antonin V."/>
            <person name="Barry K.W."/>
            <person name="Bougher N.L."/>
            <person name="Buchanan P."/>
            <person name="Buyck B."/>
            <person name="Bense V."/>
            <person name="Catcheside P."/>
            <person name="Chovatia M."/>
            <person name="Cooper J."/>
            <person name="Damon W."/>
            <person name="Desjardin D."/>
            <person name="Finy P."/>
            <person name="Geml J."/>
            <person name="Haridas S."/>
            <person name="Hughes K."/>
            <person name="Justo A."/>
            <person name="Karasinski D."/>
            <person name="Kautmanova I."/>
            <person name="Kiss B."/>
            <person name="Kocsube S."/>
            <person name="Kotiranta H."/>
            <person name="LaButti K.M."/>
            <person name="Lechner B.E."/>
            <person name="Liimatainen K."/>
            <person name="Lipzen A."/>
            <person name="Lukacs Z."/>
            <person name="Mihaltcheva S."/>
            <person name="Morgado L.N."/>
            <person name="Niskanen T."/>
            <person name="Noordeloos M.E."/>
            <person name="Ohm R.A."/>
            <person name="Ortiz-Santana B."/>
            <person name="Ovrebo C."/>
            <person name="Racz N."/>
            <person name="Riley R."/>
            <person name="Savchenko A."/>
            <person name="Shiryaev A."/>
            <person name="Soop K."/>
            <person name="Spirin V."/>
            <person name="Szebenyi C."/>
            <person name="Tomsovsky M."/>
            <person name="Tulloss R.E."/>
            <person name="Uehling J."/>
            <person name="Grigoriev I.V."/>
            <person name="Vagvolgyi C."/>
            <person name="Papp T."/>
            <person name="Martin F.M."/>
            <person name="Miettinen O."/>
            <person name="Hibbett D.S."/>
            <person name="Nagy L.G."/>
        </authorList>
    </citation>
    <scope>NUCLEOTIDE SEQUENCE [LARGE SCALE GENOMIC DNA]</scope>
    <source>
        <strain evidence="1 2">NL-1719</strain>
    </source>
</reference>
<keyword evidence="2" id="KW-1185">Reference proteome</keyword>